<dbReference type="PROSITE" id="PS00470">
    <property type="entry name" value="IDH_IMDH"/>
    <property type="match status" value="1"/>
</dbReference>
<gene>
    <name evidence="18" type="primary">IDH3A</name>
</gene>
<evidence type="ECO:0000256" key="13">
    <source>
        <dbReference type="ARBA" id="ARBA00037577"/>
    </source>
</evidence>
<comment type="cofactor">
    <cofactor evidence="2">
        <name>Mg(2+)</name>
        <dbReference type="ChEBI" id="CHEBI:18420"/>
    </cofactor>
</comment>
<sequence length="339" mass="37283">CERYTTLSKNKQQQHTKELQNRTTVTMIPGDGIGPEISAAVMKIFEAAKAPITWEERNVTAIKGPGGRWMIPPDAKESMDQSKIGLKGPLKTPIAAGHPSMNLLLRKTFDLYANVRPCVSIEGYKTPYTDVNLVTIRENTEGEYSGIEHMVSERRPSVRQLKAERVTVGCPEQRGVLRMSDGLFLRKCREVAENYKDIKFTEMYLDTVCLNMVQDPTQFDVLVMPNLYGDILSDLCAGLIGGLGVTPSGNIGANGVAIFESVHGTAPDIAGMDLANPTALLLSAVMMLHHMGLHDHADKIQTACFDTIRDKKVLTKDLGGSAKCSEFTAEICRRVQDLD</sequence>
<keyword evidence="7" id="KW-0479">Metal-binding</keyword>
<keyword evidence="9" id="KW-0809">Transit peptide</keyword>
<evidence type="ECO:0000259" key="17">
    <source>
        <dbReference type="SMART" id="SM01329"/>
    </source>
</evidence>
<dbReference type="GO" id="GO:0000287">
    <property type="term" value="F:magnesium ion binding"/>
    <property type="evidence" value="ECO:0007669"/>
    <property type="project" value="InterPro"/>
</dbReference>
<evidence type="ECO:0000256" key="1">
    <source>
        <dbReference type="ARBA" id="ARBA00001936"/>
    </source>
</evidence>
<evidence type="ECO:0000256" key="14">
    <source>
        <dbReference type="ARBA" id="ARBA00040843"/>
    </source>
</evidence>
<protein>
    <recommendedName>
        <fullName evidence="14">Isocitrate dehydrogenase [NAD] subunit alpha, mitochondrial</fullName>
        <ecNumber evidence="5">1.1.1.41</ecNumber>
    </recommendedName>
    <alternativeName>
        <fullName evidence="16">Isocitric dehydrogenase subunit alpha</fullName>
    </alternativeName>
    <alternativeName>
        <fullName evidence="15">NAD(+)-specific ICDH subunit alpha</fullName>
    </alternativeName>
</protein>
<dbReference type="GO" id="GO:0006099">
    <property type="term" value="P:tricarboxylic acid cycle"/>
    <property type="evidence" value="ECO:0007669"/>
    <property type="project" value="UniProtKB-KW"/>
</dbReference>
<keyword evidence="10" id="KW-0560">Oxidoreductase</keyword>
<evidence type="ECO:0000256" key="12">
    <source>
        <dbReference type="ARBA" id="ARBA00037023"/>
    </source>
</evidence>
<evidence type="ECO:0000256" key="3">
    <source>
        <dbReference type="ARBA" id="ARBA00007769"/>
    </source>
</evidence>
<comment type="cofactor">
    <cofactor evidence="1">
        <name>Mn(2+)</name>
        <dbReference type="ChEBI" id="CHEBI:29035"/>
    </cofactor>
</comment>
<keyword evidence="8" id="KW-0460">Magnesium</keyword>
<proteinExistence type="inferred from homology"/>
<evidence type="ECO:0000256" key="15">
    <source>
        <dbReference type="ARBA" id="ARBA00042642"/>
    </source>
</evidence>
<evidence type="ECO:0000256" key="8">
    <source>
        <dbReference type="ARBA" id="ARBA00022842"/>
    </source>
</evidence>
<dbReference type="GO" id="GO:0005739">
    <property type="term" value="C:mitochondrion"/>
    <property type="evidence" value="ECO:0007669"/>
    <property type="project" value="TreeGrafter"/>
</dbReference>
<comment type="function">
    <text evidence="13">Catalytic subunit of the enzyme which catalyzes the decarboxylation of isocitrate (ICT) into alpha-ketoglutarate. The heterodimer composed of the alpha (IDH3A) and beta (IDH3B) subunits and the heterodimer composed of the alpha (IDH3A) and gamma (IDH3G) subunits, have considerable basal activity but the full activity of the heterotetramer (containing two subunits of IDH3A, one of IDH3B and one of IDH3G) requires the assembly and cooperative function of both heterodimers.</text>
</comment>
<dbReference type="FunFam" id="3.40.718.10:FF:000003">
    <property type="entry name" value="Isocitrate dehydrogenase [NAD] subunit, mitochondrial"/>
    <property type="match status" value="1"/>
</dbReference>
<dbReference type="Pfam" id="PF00180">
    <property type="entry name" value="Iso_dh"/>
    <property type="match status" value="2"/>
</dbReference>
<comment type="subunit">
    <text evidence="4">Heterooligomer of subunits alpha (IDH3A), beta (IDH3B), and gamma (IDH3G) in the apparent ratio of 2:1:1. The heterodimer containing one IDH3A and one IDH3B subunit and the heterodimer containing one IDH3A and one IDH3G subunit assemble into a heterotetramer (which contains two subunits of IDH3A, one of IDH3B and one of IDH3G) and further into the heterooctamer.</text>
</comment>
<name>A0A668RTJ4_OREAU</name>
<evidence type="ECO:0000256" key="4">
    <source>
        <dbReference type="ARBA" id="ARBA00011525"/>
    </source>
</evidence>
<evidence type="ECO:0000256" key="10">
    <source>
        <dbReference type="ARBA" id="ARBA00023002"/>
    </source>
</evidence>
<dbReference type="InterPro" id="IPR019818">
    <property type="entry name" value="IsoCit/isopropylmalate_DH_CS"/>
</dbReference>
<evidence type="ECO:0000256" key="6">
    <source>
        <dbReference type="ARBA" id="ARBA00022532"/>
    </source>
</evidence>
<dbReference type="GO" id="GO:0006102">
    <property type="term" value="P:isocitrate metabolic process"/>
    <property type="evidence" value="ECO:0007669"/>
    <property type="project" value="TreeGrafter"/>
</dbReference>
<dbReference type="PANTHER" id="PTHR11835">
    <property type="entry name" value="DECARBOXYLATING DEHYDROGENASES-ISOCITRATE, ISOPROPYLMALATE, TARTRATE"/>
    <property type="match status" value="1"/>
</dbReference>
<evidence type="ECO:0000256" key="11">
    <source>
        <dbReference type="ARBA" id="ARBA00023027"/>
    </source>
</evidence>
<dbReference type="Gene3D" id="3.40.718.10">
    <property type="entry name" value="Isopropylmalate Dehydrogenase"/>
    <property type="match status" value="2"/>
</dbReference>
<dbReference type="GO" id="GO:0004449">
    <property type="term" value="F:isocitrate dehydrogenase (NAD+) activity"/>
    <property type="evidence" value="ECO:0007669"/>
    <property type="project" value="UniProtKB-EC"/>
</dbReference>
<dbReference type="PANTHER" id="PTHR11835:SF34">
    <property type="entry name" value="ISOCITRATE DEHYDROGENASE [NAD] SUBUNIT ALPHA, MITOCHONDRIAL"/>
    <property type="match status" value="1"/>
</dbReference>
<reference evidence="18" key="2">
    <citation type="submission" date="2025-09" db="UniProtKB">
        <authorList>
            <consortium name="Ensembl"/>
        </authorList>
    </citation>
    <scope>IDENTIFICATION</scope>
</reference>
<evidence type="ECO:0000256" key="7">
    <source>
        <dbReference type="ARBA" id="ARBA00022723"/>
    </source>
</evidence>
<dbReference type="EC" id="1.1.1.41" evidence="5"/>
<comment type="catalytic activity">
    <reaction evidence="12">
        <text>D-threo-isocitrate + NAD(+) = 2-oxoglutarate + CO2 + NADH</text>
        <dbReference type="Rhea" id="RHEA:23632"/>
        <dbReference type="ChEBI" id="CHEBI:15562"/>
        <dbReference type="ChEBI" id="CHEBI:16526"/>
        <dbReference type="ChEBI" id="CHEBI:16810"/>
        <dbReference type="ChEBI" id="CHEBI:57540"/>
        <dbReference type="ChEBI" id="CHEBI:57945"/>
        <dbReference type="EC" id="1.1.1.41"/>
    </reaction>
    <physiologicalReaction direction="left-to-right" evidence="12">
        <dbReference type="Rhea" id="RHEA:23633"/>
    </physiologicalReaction>
</comment>
<evidence type="ECO:0000313" key="19">
    <source>
        <dbReference type="Proteomes" id="UP000472276"/>
    </source>
</evidence>
<evidence type="ECO:0000256" key="16">
    <source>
        <dbReference type="ARBA" id="ARBA00042862"/>
    </source>
</evidence>
<evidence type="ECO:0000256" key="2">
    <source>
        <dbReference type="ARBA" id="ARBA00001946"/>
    </source>
</evidence>
<evidence type="ECO:0000256" key="5">
    <source>
        <dbReference type="ARBA" id="ARBA00013012"/>
    </source>
</evidence>
<evidence type="ECO:0000256" key="9">
    <source>
        <dbReference type="ARBA" id="ARBA00022946"/>
    </source>
</evidence>
<keyword evidence="6" id="KW-0816">Tricarboxylic acid cycle</keyword>
<dbReference type="Ensembl" id="ENSOABT00000002989.2">
    <property type="protein sequence ID" value="ENSOABP00000002889.1"/>
    <property type="gene ID" value="ENSOABG00000000948.2"/>
</dbReference>
<dbReference type="GO" id="GO:0051287">
    <property type="term" value="F:NAD binding"/>
    <property type="evidence" value="ECO:0007669"/>
    <property type="project" value="InterPro"/>
</dbReference>
<accession>A0A668RTJ4</accession>
<evidence type="ECO:0000313" key="18">
    <source>
        <dbReference type="Ensembl" id="ENSOABP00000002889.1"/>
    </source>
</evidence>
<dbReference type="InterPro" id="IPR024084">
    <property type="entry name" value="IsoPropMal-DH-like_dom"/>
</dbReference>
<feature type="domain" description="Isopropylmalate dehydrogenase-like" evidence="17">
    <location>
        <begin position="24"/>
        <end position="331"/>
    </location>
</feature>
<keyword evidence="11" id="KW-0520">NAD</keyword>
<dbReference type="SMART" id="SM01329">
    <property type="entry name" value="Iso_dh"/>
    <property type="match status" value="1"/>
</dbReference>
<comment type="similarity">
    <text evidence="3">Belongs to the isocitrate and isopropylmalate dehydrogenases family.</text>
</comment>
<dbReference type="AlphaFoldDB" id="A0A668RTJ4"/>
<organism evidence="18 19">
    <name type="scientific">Oreochromis aureus</name>
    <name type="common">Israeli tilapia</name>
    <name type="synonym">Chromis aureus</name>
    <dbReference type="NCBI Taxonomy" id="47969"/>
    <lineage>
        <taxon>Eukaryota</taxon>
        <taxon>Metazoa</taxon>
        <taxon>Chordata</taxon>
        <taxon>Craniata</taxon>
        <taxon>Vertebrata</taxon>
        <taxon>Euteleostomi</taxon>
        <taxon>Actinopterygii</taxon>
        <taxon>Neopterygii</taxon>
        <taxon>Teleostei</taxon>
        <taxon>Neoteleostei</taxon>
        <taxon>Acanthomorphata</taxon>
        <taxon>Ovalentaria</taxon>
        <taxon>Cichlomorphae</taxon>
        <taxon>Cichliformes</taxon>
        <taxon>Cichlidae</taxon>
        <taxon>African cichlids</taxon>
        <taxon>Pseudocrenilabrinae</taxon>
        <taxon>Oreochromini</taxon>
        <taxon>Oreochromis</taxon>
    </lineage>
</organism>
<dbReference type="SUPFAM" id="SSF53659">
    <property type="entry name" value="Isocitrate/Isopropylmalate dehydrogenase-like"/>
    <property type="match status" value="1"/>
</dbReference>
<reference evidence="18" key="1">
    <citation type="submission" date="2025-08" db="UniProtKB">
        <authorList>
            <consortium name="Ensembl"/>
        </authorList>
    </citation>
    <scope>IDENTIFICATION</scope>
</reference>
<keyword evidence="19" id="KW-1185">Reference proteome</keyword>
<dbReference type="Proteomes" id="UP000472276">
    <property type="component" value="Unassembled WGS sequence"/>
</dbReference>